<evidence type="ECO:0000256" key="5">
    <source>
        <dbReference type="ARBA" id="ARBA00022669"/>
    </source>
</evidence>
<keyword evidence="9 13" id="KW-0326">Glycosidase</keyword>
<keyword evidence="18" id="KW-1185">Reference proteome</keyword>
<evidence type="ECO:0000256" key="13">
    <source>
        <dbReference type="RuleBase" id="RU000489"/>
    </source>
</evidence>
<dbReference type="PROSITE" id="PS51910">
    <property type="entry name" value="GH18_2"/>
    <property type="match status" value="1"/>
</dbReference>
<comment type="similarity">
    <text evidence="12">Belongs to the glycosyl hydrolase 18 family. Chitinase class III subfamily.</text>
</comment>
<dbReference type="Gene3D" id="3.20.20.80">
    <property type="entry name" value="Glycosidases"/>
    <property type="match status" value="1"/>
</dbReference>
<comment type="function">
    <text evidence="11">GPI-anchored chitinase involved in the degradation of chitin, a component of the cell walls of fungi and exoskeletal elements of some animals (including worms and arthropods). Required to reshape the cell wall at the sites where cell wall remodeling and/or cell wall maturation actively take place such as sites of conidia formation.</text>
</comment>
<dbReference type="GO" id="GO:0000272">
    <property type="term" value="P:polysaccharide catabolic process"/>
    <property type="evidence" value="ECO:0007669"/>
    <property type="project" value="UniProtKB-KW"/>
</dbReference>
<evidence type="ECO:0000256" key="2">
    <source>
        <dbReference type="ARBA" id="ARBA00004191"/>
    </source>
</evidence>
<evidence type="ECO:0000259" key="16">
    <source>
        <dbReference type="PROSITE" id="PS51910"/>
    </source>
</evidence>
<evidence type="ECO:0000256" key="15">
    <source>
        <dbReference type="SAM" id="SignalP"/>
    </source>
</evidence>
<keyword evidence="8" id="KW-0119">Carbohydrate metabolism</keyword>
<evidence type="ECO:0000313" key="18">
    <source>
        <dbReference type="Proteomes" id="UP000631181"/>
    </source>
</evidence>
<keyword evidence="5" id="KW-0147">Chitin-binding</keyword>
<feature type="compositionally biased region" description="Low complexity" evidence="14">
    <location>
        <begin position="331"/>
        <end position="376"/>
    </location>
</feature>
<evidence type="ECO:0000256" key="7">
    <source>
        <dbReference type="ARBA" id="ARBA00023024"/>
    </source>
</evidence>
<dbReference type="CDD" id="cd02877">
    <property type="entry name" value="GH18_hevamine_XipI_class_III"/>
    <property type="match status" value="1"/>
</dbReference>
<dbReference type="GO" id="GO:0006032">
    <property type="term" value="P:chitin catabolic process"/>
    <property type="evidence" value="ECO:0007669"/>
    <property type="project" value="UniProtKB-KW"/>
</dbReference>
<dbReference type="InterPro" id="IPR001579">
    <property type="entry name" value="Glyco_hydro_18_chit_AS"/>
</dbReference>
<feature type="chain" id="PRO_5035236837" description="chitinase" evidence="15">
    <location>
        <begin position="23"/>
        <end position="599"/>
    </location>
</feature>
<evidence type="ECO:0000256" key="11">
    <source>
        <dbReference type="ARBA" id="ARBA00024658"/>
    </source>
</evidence>
<dbReference type="FunFam" id="3.20.20.80:FF:000145">
    <property type="entry name" value="Class III chitinase, putative"/>
    <property type="match status" value="1"/>
</dbReference>
<keyword evidence="10" id="KW-0624">Polysaccharide degradation</keyword>
<dbReference type="InterPro" id="IPR045321">
    <property type="entry name" value="Cts1-like"/>
</dbReference>
<dbReference type="PROSITE" id="PS01095">
    <property type="entry name" value="GH18_1"/>
    <property type="match status" value="1"/>
</dbReference>
<dbReference type="OrthoDB" id="2425929at2759"/>
<evidence type="ECO:0000256" key="14">
    <source>
        <dbReference type="SAM" id="MobiDB-lite"/>
    </source>
</evidence>
<proteinExistence type="inferred from homology"/>
<name>A0A8J8WCT9_9EURO</name>
<dbReference type="GO" id="GO:0008061">
    <property type="term" value="F:chitin binding"/>
    <property type="evidence" value="ECO:0007669"/>
    <property type="project" value="UniProtKB-KW"/>
</dbReference>
<feature type="compositionally biased region" description="Low complexity" evidence="14">
    <location>
        <begin position="384"/>
        <end position="471"/>
    </location>
</feature>
<dbReference type="GO" id="GO:0008843">
    <property type="term" value="F:endochitinase activity"/>
    <property type="evidence" value="ECO:0007669"/>
    <property type="project" value="UniProtKB-EC"/>
</dbReference>
<feature type="domain" description="GH18" evidence="16">
    <location>
        <begin position="30"/>
        <end position="329"/>
    </location>
</feature>
<evidence type="ECO:0000256" key="6">
    <source>
        <dbReference type="ARBA" id="ARBA00022801"/>
    </source>
</evidence>
<reference evidence="17" key="1">
    <citation type="journal article" date="2020" name="Front. Microbiol.">
        <title>Gene regulatory networks of Penicillium echinulatum 2HH and Penicillium oxalicum 114-2 inferred by a computational biology approach.</title>
        <authorList>
            <person name="Lenz A.R."/>
            <person name="Galan-Vasquez E."/>
            <person name="Balbinot E."/>
            <person name="De Abreu F.P."/>
            <person name="De Oliveira N.S."/>
            <person name="Da Rosa L.O."/>
            <person name="De Avila E Silva S."/>
            <person name="Camassola M."/>
            <person name="Dillon A.J.P."/>
            <person name="Perez-Rueda E."/>
        </authorList>
    </citation>
    <scope>NUCLEOTIDE SEQUENCE</scope>
    <source>
        <strain evidence="17">S1M29</strain>
    </source>
</reference>
<dbReference type="PANTHER" id="PTHR45708">
    <property type="entry name" value="ENDOCHITINASE"/>
    <property type="match status" value="1"/>
</dbReference>
<evidence type="ECO:0000256" key="3">
    <source>
        <dbReference type="ARBA" id="ARBA00012729"/>
    </source>
</evidence>
<dbReference type="InterPro" id="IPR050542">
    <property type="entry name" value="Glycosyl_Hydrlase18_Chitinase"/>
</dbReference>
<evidence type="ECO:0000313" key="17">
    <source>
        <dbReference type="EMBL" id="KAF7720191.1"/>
    </source>
</evidence>
<comment type="catalytic activity">
    <reaction evidence="1">
        <text>Random endo-hydrolysis of N-acetyl-beta-D-glucosaminide (1-&gt;4)-beta-linkages in chitin and chitodextrins.</text>
        <dbReference type="EC" id="3.2.1.14"/>
    </reaction>
</comment>
<keyword evidence="4" id="KW-0964">Secreted</keyword>
<dbReference type="Proteomes" id="UP000631181">
    <property type="component" value="Unassembled WGS sequence"/>
</dbReference>
<evidence type="ECO:0000256" key="1">
    <source>
        <dbReference type="ARBA" id="ARBA00000822"/>
    </source>
</evidence>
<evidence type="ECO:0000256" key="10">
    <source>
        <dbReference type="ARBA" id="ARBA00023326"/>
    </source>
</evidence>
<evidence type="ECO:0000256" key="4">
    <source>
        <dbReference type="ARBA" id="ARBA00022512"/>
    </source>
</evidence>
<feature type="signal peptide" evidence="15">
    <location>
        <begin position="1"/>
        <end position="22"/>
    </location>
</feature>
<dbReference type="AlphaFoldDB" id="A0A8J8WCT9"/>
<dbReference type="InterPro" id="IPR001223">
    <property type="entry name" value="Glyco_hydro18_cat"/>
</dbReference>
<accession>A0A8J8WCT9</accession>
<dbReference type="Pfam" id="PF00704">
    <property type="entry name" value="Glyco_hydro_18"/>
    <property type="match status" value="1"/>
</dbReference>
<keyword evidence="15" id="KW-0732">Signal</keyword>
<dbReference type="PANTHER" id="PTHR45708:SF63">
    <property type="entry name" value="III CHITINASE, PUTATIVE (AFU_ORTHOLOGUE AFUA_5G03530)-RELATED"/>
    <property type="match status" value="1"/>
</dbReference>
<keyword evidence="6 13" id="KW-0378">Hydrolase</keyword>
<dbReference type="EMBL" id="WIWV01000001">
    <property type="protein sequence ID" value="KAF7720191.1"/>
    <property type="molecule type" value="Genomic_DNA"/>
</dbReference>
<evidence type="ECO:0000256" key="8">
    <source>
        <dbReference type="ARBA" id="ARBA00023277"/>
    </source>
</evidence>
<keyword evidence="7" id="KW-0146">Chitin degradation</keyword>
<evidence type="ECO:0000256" key="9">
    <source>
        <dbReference type="ARBA" id="ARBA00023295"/>
    </source>
</evidence>
<keyword evidence="4" id="KW-0134">Cell wall</keyword>
<dbReference type="EC" id="3.2.1.14" evidence="3"/>
<dbReference type="InterPro" id="IPR017853">
    <property type="entry name" value="GH"/>
</dbReference>
<comment type="subcellular location">
    <subcellularLocation>
        <location evidence="2">Secreted</location>
        <location evidence="2">Cell wall</location>
    </subcellularLocation>
</comment>
<feature type="region of interest" description="Disordered" evidence="14">
    <location>
        <begin position="326"/>
        <end position="556"/>
    </location>
</feature>
<organism evidence="17 18">
    <name type="scientific">Penicillium ucsense</name>
    <dbReference type="NCBI Taxonomy" id="2839758"/>
    <lineage>
        <taxon>Eukaryota</taxon>
        <taxon>Fungi</taxon>
        <taxon>Dikarya</taxon>
        <taxon>Ascomycota</taxon>
        <taxon>Pezizomycotina</taxon>
        <taxon>Eurotiomycetes</taxon>
        <taxon>Eurotiomycetidae</taxon>
        <taxon>Eurotiales</taxon>
        <taxon>Aspergillaceae</taxon>
        <taxon>Penicillium</taxon>
    </lineage>
</organism>
<dbReference type="GO" id="GO:0005576">
    <property type="term" value="C:extracellular region"/>
    <property type="evidence" value="ECO:0007669"/>
    <property type="project" value="TreeGrafter"/>
</dbReference>
<feature type="compositionally biased region" description="Low complexity" evidence="14">
    <location>
        <begin position="480"/>
        <end position="510"/>
    </location>
</feature>
<comment type="caution">
    <text evidence="17">The sequence shown here is derived from an EMBL/GenBank/DDBJ whole genome shotgun (WGS) entry which is preliminary data.</text>
</comment>
<sequence length="599" mass="62341">MHGRRKYLFGSVLLASLRSVQAKLDLNSAKNIAIYWGQNSLQGNGGQVQQPLGYYCDTVIPLAFDMMINGPGGAPEVDFSVTSQDCDVFPGTQLKNCPKIGDDITTCQQKGKTILLSIGGATYSEGGFKSEADAKAGAKLMWETFGPTRAGSDALRPFGNATLDGFDFDFEATVTHMATFANELRTLMDQDTSKKYFLTAAPQCPYPDQADKDILNGPVSVDAVFVQFYNNFCGVNNFNADSTSSQYNFETWDNWAKTVSQNKKVKVLLGVPADTTAASTGYVPAAKLAEIIEYTKKFESFGGVMMWDVTQGYANTGFIESARKALGGPDSATTTSTAEPEAAPTSTAAPSTADAPASPMSTSTSSSEKAPTSAETKASLSDLSSPVATSSTTKVTTSVSSLSNVTSSETKASISDPSPPVVASSTTKSSPSTSSVSGVTSSETKASISEPSPPVVTSSSTKTATSISSSPVDASSETQAPVSEASPAVVTSATTKASTPTSSSAVVTSSQTKPTNDTSEDNGSDAPADGSDPVPFEQATNGTEEGTGKASPSKGSLNLVGQDLLGLLQGLRQANTVTSRLKNNLRKGSVLRHARRHAF</sequence>
<gene>
    <name evidence="17" type="ORF">PECM_000115</name>
</gene>
<dbReference type="SUPFAM" id="SSF51445">
    <property type="entry name" value="(Trans)glycosidases"/>
    <property type="match status" value="1"/>
</dbReference>
<protein>
    <recommendedName>
        <fullName evidence="3">chitinase</fullName>
        <ecNumber evidence="3">3.2.1.14</ecNumber>
    </recommendedName>
</protein>
<evidence type="ECO:0000256" key="12">
    <source>
        <dbReference type="ARBA" id="ARBA00025727"/>
    </source>
</evidence>